<name>A0AAE1E6Z5_9GAST</name>
<dbReference type="Pfam" id="PF07707">
    <property type="entry name" value="BACK"/>
    <property type="match status" value="1"/>
</dbReference>
<evidence type="ECO:0000313" key="3">
    <source>
        <dbReference type="EMBL" id="KAK3796694.1"/>
    </source>
</evidence>
<dbReference type="AlphaFoldDB" id="A0AAE1E6Z5"/>
<feature type="compositionally biased region" description="Basic and acidic residues" evidence="1">
    <location>
        <begin position="643"/>
        <end position="656"/>
    </location>
</feature>
<sequence>MDSLIELIRENFILVSQTKQFLELPVDLMEVSGRRLFCHVVVCLVCVKQWPQAVPLRRCLVDLCQTVAAGCSVTSLFTWSLSDSGRRLFRYVVVWLVCVKQWPQAVPSRRCLLGLCQTVAAGCSLTSLFAWSVSNSGSRLYRHVVVCLWPQAVPSRRCLLGLCQTVAAGCSVTSLFAWSVSNSGRRLFRHVVVCLVCVKQWPQAVPSRRCLLGLCQTVAAGCSLTSLFAWSVSNSGRRLFRHVVVCLVCVKQWPQAVPSRRCLLGLCQTVAAGCTVTSLFAWSVSNSGRKLYRHVVVCLVCVKQWPQAVPSRRCLLGLCQTVAAGCTVTSLFAWSVSNSGRRLYRHVVVCLVCVKQWPQAVPSRRCLLGLCQTVAAGCIVTSLFAWSVSNSDRRLFRHVVVCLLFLSDTFVNVEDELDVFAAALRWIDYNKQERLCQSGTSLSVRLVFTAALRWIDYNKQERLCQSGRILNCIRYERINPLDIRDHVEPNIHLFNGPCGPEALVNIYRRHALACYGVDDRGPLGPRATHDEIVEEMQHQPATAAGREHLAEMGGEVKVRPKGPAKGKGKKKDKNASNRDLGSPPYTASGGAEIRWRNRSSSAASSSRVETQSRPFTPAASLPRERGFSKDRVPVAKRRRGGKANRDGVTRSVERRWQGQGYDMQRGRSPNRGSGRDTRTTSAQGSPSYKEFPTGNSKSNGRARERSWTRRVSDKRTWPPKQIAVPRGSYMGQKRQAVSAWVQEQDKDVPGFGYPVIRFGTGIWEGLWLQRKGGYKGYHAMARDPVDPKPSLLNLACI</sequence>
<feature type="domain" description="BACK" evidence="2">
    <location>
        <begin position="446"/>
        <end position="488"/>
    </location>
</feature>
<protein>
    <recommendedName>
        <fullName evidence="2">BACK domain-containing protein</fullName>
    </recommendedName>
</protein>
<dbReference type="Gene3D" id="1.25.40.420">
    <property type="match status" value="1"/>
</dbReference>
<accession>A0AAE1E6Z5</accession>
<proteinExistence type="predicted"/>
<dbReference type="CDD" id="cd14733">
    <property type="entry name" value="BACK"/>
    <property type="match status" value="1"/>
</dbReference>
<dbReference type="InterPro" id="IPR011705">
    <property type="entry name" value="BACK"/>
</dbReference>
<reference evidence="3" key="1">
    <citation type="journal article" date="2023" name="G3 (Bethesda)">
        <title>A reference genome for the long-term kleptoplast-retaining sea slug Elysia crispata morphotype clarki.</title>
        <authorList>
            <person name="Eastman K.E."/>
            <person name="Pendleton A.L."/>
            <person name="Shaikh M.A."/>
            <person name="Suttiyut T."/>
            <person name="Ogas R."/>
            <person name="Tomko P."/>
            <person name="Gavelis G."/>
            <person name="Widhalm J.R."/>
            <person name="Wisecaver J.H."/>
        </authorList>
    </citation>
    <scope>NUCLEOTIDE SEQUENCE</scope>
    <source>
        <strain evidence="3">ECLA1</strain>
    </source>
</reference>
<keyword evidence="4" id="KW-1185">Reference proteome</keyword>
<feature type="compositionally biased region" description="Basic residues" evidence="1">
    <location>
        <begin position="559"/>
        <end position="572"/>
    </location>
</feature>
<evidence type="ECO:0000313" key="4">
    <source>
        <dbReference type="Proteomes" id="UP001283361"/>
    </source>
</evidence>
<feature type="compositionally biased region" description="Basic and acidic residues" evidence="1">
    <location>
        <begin position="701"/>
        <end position="715"/>
    </location>
</feature>
<evidence type="ECO:0000256" key="1">
    <source>
        <dbReference type="SAM" id="MobiDB-lite"/>
    </source>
</evidence>
<dbReference type="EMBL" id="JAWDGP010000851">
    <property type="protein sequence ID" value="KAK3796694.1"/>
    <property type="molecule type" value="Genomic_DNA"/>
</dbReference>
<feature type="compositionally biased region" description="Basic and acidic residues" evidence="1">
    <location>
        <begin position="622"/>
        <end position="633"/>
    </location>
</feature>
<comment type="caution">
    <text evidence="3">The sequence shown here is derived from an EMBL/GenBank/DDBJ whole genome shotgun (WGS) entry which is preliminary data.</text>
</comment>
<evidence type="ECO:0000259" key="2">
    <source>
        <dbReference type="Pfam" id="PF07707"/>
    </source>
</evidence>
<organism evidence="3 4">
    <name type="scientific">Elysia crispata</name>
    <name type="common">lettuce slug</name>
    <dbReference type="NCBI Taxonomy" id="231223"/>
    <lineage>
        <taxon>Eukaryota</taxon>
        <taxon>Metazoa</taxon>
        <taxon>Spiralia</taxon>
        <taxon>Lophotrochozoa</taxon>
        <taxon>Mollusca</taxon>
        <taxon>Gastropoda</taxon>
        <taxon>Heterobranchia</taxon>
        <taxon>Euthyneura</taxon>
        <taxon>Panpulmonata</taxon>
        <taxon>Sacoglossa</taxon>
        <taxon>Placobranchoidea</taxon>
        <taxon>Plakobranchidae</taxon>
        <taxon>Elysia</taxon>
    </lineage>
</organism>
<gene>
    <name evidence="3" type="ORF">RRG08_037460</name>
</gene>
<feature type="region of interest" description="Disordered" evidence="1">
    <location>
        <begin position="553"/>
        <end position="715"/>
    </location>
</feature>
<dbReference type="Proteomes" id="UP001283361">
    <property type="component" value="Unassembled WGS sequence"/>
</dbReference>